<reference evidence="7 8" key="1">
    <citation type="submission" date="2017-09" db="EMBL/GenBank/DDBJ databases">
        <title>Depth-based differentiation of microbial function through sediment-hosted aquifers and enrichment of novel symbionts in the deep terrestrial subsurface.</title>
        <authorList>
            <person name="Probst A.J."/>
            <person name="Ladd B."/>
            <person name="Jarett J.K."/>
            <person name="Geller-Mcgrath D.E."/>
            <person name="Sieber C.M."/>
            <person name="Emerson J.B."/>
            <person name="Anantharaman K."/>
            <person name="Thomas B.C."/>
            <person name="Malmstrom R."/>
            <person name="Stieglmeier M."/>
            <person name="Klingl A."/>
            <person name="Woyke T."/>
            <person name="Ryan C.M."/>
            <person name="Banfield J.F."/>
        </authorList>
    </citation>
    <scope>NUCLEOTIDE SEQUENCE [LARGE SCALE GENOMIC DNA]</scope>
    <source>
        <strain evidence="7">CG07_land_8_20_14_0_80_42_15</strain>
    </source>
</reference>
<dbReference type="Pfam" id="PF06835">
    <property type="entry name" value="LptC"/>
    <property type="match status" value="1"/>
</dbReference>
<organism evidence="7 8">
    <name type="scientific">Candidatus Aquitaenariimonas noxiae</name>
    <dbReference type="NCBI Taxonomy" id="1974741"/>
    <lineage>
        <taxon>Bacteria</taxon>
        <taxon>Pseudomonadati</taxon>
        <taxon>Candidatus Omnitrophota</taxon>
        <taxon>Candidatus Aquitaenariimonas</taxon>
    </lineage>
</organism>
<protein>
    <submittedName>
        <fullName evidence="7">LPS export ABC transporter periplasmic protein LptC</fullName>
    </submittedName>
</protein>
<keyword evidence="2" id="KW-0997">Cell inner membrane</keyword>
<dbReference type="InterPro" id="IPR052363">
    <property type="entry name" value="LPS_export_LptC"/>
</dbReference>
<dbReference type="GO" id="GO:0017089">
    <property type="term" value="F:glycolipid transfer activity"/>
    <property type="evidence" value="ECO:0007669"/>
    <property type="project" value="TreeGrafter"/>
</dbReference>
<evidence type="ECO:0000256" key="1">
    <source>
        <dbReference type="ARBA" id="ARBA00022475"/>
    </source>
</evidence>
<keyword evidence="1" id="KW-1003">Cell membrane</keyword>
<comment type="caution">
    <text evidence="7">The sequence shown here is derived from an EMBL/GenBank/DDBJ whole genome shotgun (WGS) entry which is preliminary data.</text>
</comment>
<keyword evidence="4" id="KW-1133">Transmembrane helix</keyword>
<evidence type="ECO:0000256" key="4">
    <source>
        <dbReference type="ARBA" id="ARBA00022989"/>
    </source>
</evidence>
<dbReference type="PANTHER" id="PTHR37481:SF1">
    <property type="entry name" value="LIPOPOLYSACCHARIDE EXPORT SYSTEM PROTEIN LPTC"/>
    <property type="match status" value="1"/>
</dbReference>
<dbReference type="Gene3D" id="2.60.450.10">
    <property type="entry name" value="Lipopolysaccharide (LPS) transport protein A like domain"/>
    <property type="match status" value="2"/>
</dbReference>
<dbReference type="Proteomes" id="UP000230052">
    <property type="component" value="Unassembled WGS sequence"/>
</dbReference>
<accession>A0A2J0KVK0</accession>
<keyword evidence="3" id="KW-0812">Transmembrane</keyword>
<dbReference type="AlphaFoldDB" id="A0A2J0KVK0"/>
<dbReference type="InterPro" id="IPR026265">
    <property type="entry name" value="LptC"/>
</dbReference>
<dbReference type="PANTHER" id="PTHR37481">
    <property type="entry name" value="LIPOPOLYSACCHARIDE EXPORT SYSTEM PROTEIN LPTC"/>
    <property type="match status" value="1"/>
</dbReference>
<dbReference type="GO" id="GO:0030288">
    <property type="term" value="C:outer membrane-bounded periplasmic space"/>
    <property type="evidence" value="ECO:0007669"/>
    <property type="project" value="TreeGrafter"/>
</dbReference>
<dbReference type="GO" id="GO:0015221">
    <property type="term" value="F:lipopolysaccharide transmembrane transporter activity"/>
    <property type="evidence" value="ECO:0007669"/>
    <property type="project" value="InterPro"/>
</dbReference>
<evidence type="ECO:0000313" key="8">
    <source>
        <dbReference type="Proteomes" id="UP000230052"/>
    </source>
</evidence>
<feature type="domain" description="Organic solvent tolerance-like N-terminal" evidence="6">
    <location>
        <begin position="185"/>
        <end position="265"/>
    </location>
</feature>
<dbReference type="NCBIfam" id="TIGR04409">
    <property type="entry name" value="LptC_YrbK"/>
    <property type="match status" value="1"/>
</dbReference>
<dbReference type="GO" id="GO:0005886">
    <property type="term" value="C:plasma membrane"/>
    <property type="evidence" value="ECO:0007669"/>
    <property type="project" value="InterPro"/>
</dbReference>
<dbReference type="PROSITE" id="PS51257">
    <property type="entry name" value="PROKAR_LIPOPROTEIN"/>
    <property type="match status" value="1"/>
</dbReference>
<dbReference type="EMBL" id="PEWV01000032">
    <property type="protein sequence ID" value="PIU41819.1"/>
    <property type="molecule type" value="Genomic_DNA"/>
</dbReference>
<dbReference type="InterPro" id="IPR005653">
    <property type="entry name" value="OstA-like_N"/>
</dbReference>
<evidence type="ECO:0000313" key="7">
    <source>
        <dbReference type="EMBL" id="PIU41819.1"/>
    </source>
</evidence>
<gene>
    <name evidence="7" type="primary">lptC</name>
    <name evidence="7" type="ORF">COS99_03335</name>
</gene>
<dbReference type="Pfam" id="PF03968">
    <property type="entry name" value="LptD_N"/>
    <property type="match status" value="1"/>
</dbReference>
<keyword evidence="5" id="KW-0472">Membrane</keyword>
<proteinExistence type="predicted"/>
<sequence>MYRLLAVSIILILALSGCGKKKEPLANPDAIKAAGIGQKILQFELTAYTDRGVKRWEVKGESANVVDEVVELKNVIATTYRQDTTLTLEADEGFYNRVSSKVHLEKNVVVTTGDGGRLLTDALDWDSKNNIITTDKPVLIKRQEINLWGTGAKGEPELKKAQFVKHIKIEMDKGATHIICDGPLDIDYENNVAFFNDNVRITDEKGEITSDKLDAYLNPQTKTIVKAIARGRVKILRNENYSYSDEAIYLAESHKVILTGRPRIVIYPDEKFDASFFGDKNE</sequence>
<evidence type="ECO:0000256" key="2">
    <source>
        <dbReference type="ARBA" id="ARBA00022519"/>
    </source>
</evidence>
<evidence type="ECO:0000259" key="6">
    <source>
        <dbReference type="Pfam" id="PF03968"/>
    </source>
</evidence>
<evidence type="ECO:0000256" key="3">
    <source>
        <dbReference type="ARBA" id="ARBA00022692"/>
    </source>
</evidence>
<dbReference type="InterPro" id="IPR010664">
    <property type="entry name" value="LipoPS_assembly_LptC-rel"/>
</dbReference>
<name>A0A2J0KVK0_9BACT</name>
<evidence type="ECO:0000256" key="5">
    <source>
        <dbReference type="ARBA" id="ARBA00023136"/>
    </source>
</evidence>